<dbReference type="FunFam" id="3.30.540.10:FF:000003">
    <property type="entry name" value="Inositol-1-monophosphatase"/>
    <property type="match status" value="1"/>
</dbReference>
<sequence>MGDFQLEGLCKKVVELSEEVGQFIMVERSRFEREDIEYKGTNDMVSYVDKTSEKMIVEKLSDFLPEAGFIAEEGTGTRNEGGYNWIIDPLDGTTNFIHGIPTFAISIALAKGEELLLGVVHEPNRKESFYAWKGGGAYLNGNKIKTSPEPELSRGLIATGFPYQNFQLMEGYMNALQHLMQACHGLRRIGAAAIDLAYVAAGRFEGFFEYDLKPWDVAAGGLIVKEAGGVVTNFYGGDEFIFKGQIIASCQGVTEELTDLIKNNFKGI</sequence>
<dbReference type="EMBL" id="QGDO01000002">
    <property type="protein sequence ID" value="PWJ43379.1"/>
    <property type="molecule type" value="Genomic_DNA"/>
</dbReference>
<dbReference type="SUPFAM" id="SSF56655">
    <property type="entry name" value="Carbohydrate phosphatase"/>
    <property type="match status" value="1"/>
</dbReference>
<dbReference type="InterPro" id="IPR020550">
    <property type="entry name" value="Inositol_monophosphatase_CS"/>
</dbReference>
<evidence type="ECO:0000256" key="7">
    <source>
        <dbReference type="PIRSR" id="PIRSR600760-2"/>
    </source>
</evidence>
<dbReference type="PANTHER" id="PTHR20854:SF4">
    <property type="entry name" value="INOSITOL-1-MONOPHOSPHATASE-RELATED"/>
    <property type="match status" value="1"/>
</dbReference>
<dbReference type="AlphaFoldDB" id="A0A315ZE18"/>
<dbReference type="InterPro" id="IPR033942">
    <property type="entry name" value="IMPase"/>
</dbReference>
<dbReference type="Gene3D" id="3.30.540.10">
    <property type="entry name" value="Fructose-1,6-Bisphosphatase, subunit A, domain 1"/>
    <property type="match status" value="1"/>
</dbReference>
<name>A0A315ZE18_SEDFL</name>
<dbReference type="PRINTS" id="PR01959">
    <property type="entry name" value="SBIMPHPHTASE"/>
</dbReference>
<comment type="similarity">
    <text evidence="3 8">Belongs to the inositol monophosphatase superfamily.</text>
</comment>
<feature type="binding site" evidence="7">
    <location>
        <position position="90"/>
    </location>
    <ligand>
        <name>Mg(2+)</name>
        <dbReference type="ChEBI" id="CHEBI:18420"/>
        <label>2</label>
    </ligand>
</feature>
<dbReference type="Gene3D" id="3.40.190.80">
    <property type="match status" value="1"/>
</dbReference>
<evidence type="ECO:0000256" key="8">
    <source>
        <dbReference type="RuleBase" id="RU364068"/>
    </source>
</evidence>
<evidence type="ECO:0000256" key="6">
    <source>
        <dbReference type="ARBA" id="ARBA00022842"/>
    </source>
</evidence>
<dbReference type="GO" id="GO:0046872">
    <property type="term" value="F:metal ion binding"/>
    <property type="evidence" value="ECO:0007669"/>
    <property type="project" value="UniProtKB-KW"/>
</dbReference>
<keyword evidence="10" id="KW-1185">Reference proteome</keyword>
<comment type="caution">
    <text evidence="9">The sequence shown here is derived from an EMBL/GenBank/DDBJ whole genome shotgun (WGS) entry which is preliminary data.</text>
</comment>
<dbReference type="Pfam" id="PF00459">
    <property type="entry name" value="Inositol_P"/>
    <property type="match status" value="1"/>
</dbReference>
<evidence type="ECO:0000256" key="3">
    <source>
        <dbReference type="ARBA" id="ARBA00009759"/>
    </source>
</evidence>
<accession>A0A315ZE18</accession>
<keyword evidence="5 8" id="KW-0378">Hydrolase</keyword>
<dbReference type="Proteomes" id="UP000245535">
    <property type="component" value="Unassembled WGS sequence"/>
</dbReference>
<dbReference type="GO" id="GO:0007165">
    <property type="term" value="P:signal transduction"/>
    <property type="evidence" value="ECO:0007669"/>
    <property type="project" value="TreeGrafter"/>
</dbReference>
<dbReference type="OrthoDB" id="9772456at2"/>
<evidence type="ECO:0000256" key="4">
    <source>
        <dbReference type="ARBA" id="ARBA00022723"/>
    </source>
</evidence>
<dbReference type="GO" id="GO:0046854">
    <property type="term" value="P:phosphatidylinositol phosphate biosynthetic process"/>
    <property type="evidence" value="ECO:0007669"/>
    <property type="project" value="InterPro"/>
</dbReference>
<evidence type="ECO:0000256" key="5">
    <source>
        <dbReference type="ARBA" id="ARBA00022801"/>
    </source>
</evidence>
<comment type="catalytic activity">
    <reaction evidence="1 8">
        <text>a myo-inositol phosphate + H2O = myo-inositol + phosphate</text>
        <dbReference type="Rhea" id="RHEA:24056"/>
        <dbReference type="ChEBI" id="CHEBI:15377"/>
        <dbReference type="ChEBI" id="CHEBI:17268"/>
        <dbReference type="ChEBI" id="CHEBI:43474"/>
        <dbReference type="ChEBI" id="CHEBI:84139"/>
        <dbReference type="EC" id="3.1.3.25"/>
    </reaction>
</comment>
<feature type="binding site" evidence="7">
    <location>
        <position position="216"/>
    </location>
    <ligand>
        <name>Mg(2+)</name>
        <dbReference type="ChEBI" id="CHEBI:18420"/>
        <label>1</label>
        <note>catalytic</note>
    </ligand>
</feature>
<feature type="binding site" evidence="7">
    <location>
        <position position="91"/>
    </location>
    <ligand>
        <name>Mg(2+)</name>
        <dbReference type="ChEBI" id="CHEBI:18420"/>
        <label>1</label>
        <note>catalytic</note>
    </ligand>
</feature>
<feature type="binding site" evidence="7">
    <location>
        <position position="88"/>
    </location>
    <ligand>
        <name>Mg(2+)</name>
        <dbReference type="ChEBI" id="CHEBI:18420"/>
        <label>1</label>
        <note>catalytic</note>
    </ligand>
</feature>
<dbReference type="PRINTS" id="PR00377">
    <property type="entry name" value="IMPHPHTASES"/>
</dbReference>
<protein>
    <recommendedName>
        <fullName evidence="8">Inositol-1-monophosphatase</fullName>
        <ecNumber evidence="8">3.1.3.25</ecNumber>
    </recommendedName>
</protein>
<dbReference type="GO" id="GO:0006020">
    <property type="term" value="P:inositol metabolic process"/>
    <property type="evidence" value="ECO:0007669"/>
    <property type="project" value="TreeGrafter"/>
</dbReference>
<dbReference type="CDD" id="cd01639">
    <property type="entry name" value="IMPase"/>
    <property type="match status" value="1"/>
</dbReference>
<dbReference type="PROSITE" id="PS00629">
    <property type="entry name" value="IMP_1"/>
    <property type="match status" value="1"/>
</dbReference>
<gene>
    <name evidence="9" type="ORF">BC781_102939</name>
</gene>
<keyword evidence="4 7" id="KW-0479">Metal-binding</keyword>
<dbReference type="PANTHER" id="PTHR20854">
    <property type="entry name" value="INOSITOL MONOPHOSPHATASE"/>
    <property type="match status" value="1"/>
</dbReference>
<evidence type="ECO:0000256" key="1">
    <source>
        <dbReference type="ARBA" id="ARBA00001033"/>
    </source>
</evidence>
<proteinExistence type="inferred from homology"/>
<dbReference type="GO" id="GO:0008934">
    <property type="term" value="F:inositol monophosphate 1-phosphatase activity"/>
    <property type="evidence" value="ECO:0007669"/>
    <property type="project" value="InterPro"/>
</dbReference>
<evidence type="ECO:0000256" key="2">
    <source>
        <dbReference type="ARBA" id="ARBA00001946"/>
    </source>
</evidence>
<dbReference type="PROSITE" id="PS00630">
    <property type="entry name" value="IMP_2"/>
    <property type="match status" value="1"/>
</dbReference>
<evidence type="ECO:0000313" key="9">
    <source>
        <dbReference type="EMBL" id="PWJ43379.1"/>
    </source>
</evidence>
<dbReference type="EC" id="3.1.3.25" evidence="8"/>
<feature type="binding site" evidence="7">
    <location>
        <position position="72"/>
    </location>
    <ligand>
        <name>Mg(2+)</name>
        <dbReference type="ChEBI" id="CHEBI:18420"/>
        <label>1</label>
        <note>catalytic</note>
    </ligand>
</feature>
<dbReference type="InterPro" id="IPR020583">
    <property type="entry name" value="Inositol_monoP_metal-BS"/>
</dbReference>
<dbReference type="InterPro" id="IPR022337">
    <property type="entry name" value="Inositol_monophosphatase_SuhB"/>
</dbReference>
<organism evidence="9 10">
    <name type="scientific">Sediminitomix flava</name>
    <dbReference type="NCBI Taxonomy" id="379075"/>
    <lineage>
        <taxon>Bacteria</taxon>
        <taxon>Pseudomonadati</taxon>
        <taxon>Bacteroidota</taxon>
        <taxon>Cytophagia</taxon>
        <taxon>Cytophagales</taxon>
        <taxon>Flammeovirgaceae</taxon>
        <taxon>Sediminitomix</taxon>
    </lineage>
</organism>
<reference evidence="9 10" key="1">
    <citation type="submission" date="2018-03" db="EMBL/GenBank/DDBJ databases">
        <title>Genomic Encyclopedia of Archaeal and Bacterial Type Strains, Phase II (KMG-II): from individual species to whole genera.</title>
        <authorList>
            <person name="Goeker M."/>
        </authorList>
    </citation>
    <scope>NUCLEOTIDE SEQUENCE [LARGE SCALE GENOMIC DNA]</scope>
    <source>
        <strain evidence="9 10">DSM 28229</strain>
    </source>
</reference>
<comment type="cofactor">
    <cofactor evidence="2 7 8">
        <name>Mg(2+)</name>
        <dbReference type="ChEBI" id="CHEBI:18420"/>
    </cofactor>
</comment>
<keyword evidence="6 7" id="KW-0460">Magnesium</keyword>
<dbReference type="InterPro" id="IPR000760">
    <property type="entry name" value="Inositol_monophosphatase-like"/>
</dbReference>
<dbReference type="FunFam" id="3.40.190.80:FF:000002">
    <property type="entry name" value="Inositol-1-monophosphatase"/>
    <property type="match status" value="1"/>
</dbReference>
<dbReference type="RefSeq" id="WP_109617875.1">
    <property type="nucleotide sequence ID" value="NZ_QGDO01000002.1"/>
</dbReference>
<evidence type="ECO:0000313" key="10">
    <source>
        <dbReference type="Proteomes" id="UP000245535"/>
    </source>
</evidence>